<name>A0A0C9WZB3_9AGAR</name>
<evidence type="ECO:0000256" key="1">
    <source>
        <dbReference type="SAM" id="Phobius"/>
    </source>
</evidence>
<keyword evidence="1" id="KW-1133">Transmembrane helix</keyword>
<protein>
    <submittedName>
        <fullName evidence="2">Unplaced genomic scaffold K443scaffold_598, whole genome shotgun sequence</fullName>
    </submittedName>
</protein>
<reference evidence="3" key="2">
    <citation type="submission" date="2015-01" db="EMBL/GenBank/DDBJ databases">
        <title>Evolutionary Origins and Diversification of the Mycorrhizal Mutualists.</title>
        <authorList>
            <consortium name="DOE Joint Genome Institute"/>
            <consortium name="Mycorrhizal Genomics Consortium"/>
            <person name="Kohler A."/>
            <person name="Kuo A."/>
            <person name="Nagy L.G."/>
            <person name="Floudas D."/>
            <person name="Copeland A."/>
            <person name="Barry K.W."/>
            <person name="Cichocki N."/>
            <person name="Veneault-Fourrey C."/>
            <person name="LaButti K."/>
            <person name="Lindquist E.A."/>
            <person name="Lipzen A."/>
            <person name="Lundell T."/>
            <person name="Morin E."/>
            <person name="Murat C."/>
            <person name="Riley R."/>
            <person name="Ohm R."/>
            <person name="Sun H."/>
            <person name="Tunlid A."/>
            <person name="Henrissat B."/>
            <person name="Grigoriev I.V."/>
            <person name="Hibbett D.S."/>
            <person name="Martin F."/>
        </authorList>
    </citation>
    <scope>NUCLEOTIDE SEQUENCE [LARGE SCALE GENOMIC DNA]</scope>
    <source>
        <strain evidence="3">LaAM-08-1</strain>
    </source>
</reference>
<reference evidence="2 3" key="1">
    <citation type="submission" date="2014-04" db="EMBL/GenBank/DDBJ databases">
        <authorList>
            <consortium name="DOE Joint Genome Institute"/>
            <person name="Kuo A."/>
            <person name="Kohler A."/>
            <person name="Nagy L.G."/>
            <person name="Floudas D."/>
            <person name="Copeland A."/>
            <person name="Barry K.W."/>
            <person name="Cichocki N."/>
            <person name="Veneault-Fourrey C."/>
            <person name="LaButti K."/>
            <person name="Lindquist E.A."/>
            <person name="Lipzen A."/>
            <person name="Lundell T."/>
            <person name="Morin E."/>
            <person name="Murat C."/>
            <person name="Sun H."/>
            <person name="Tunlid A."/>
            <person name="Henrissat B."/>
            <person name="Grigoriev I.V."/>
            <person name="Hibbett D.S."/>
            <person name="Martin F."/>
            <person name="Nordberg H.P."/>
            <person name="Cantor M.N."/>
            <person name="Hua S.X."/>
        </authorList>
    </citation>
    <scope>NUCLEOTIDE SEQUENCE [LARGE SCALE GENOMIC DNA]</scope>
    <source>
        <strain evidence="2 3">LaAM-08-1</strain>
    </source>
</reference>
<feature type="transmembrane region" description="Helical" evidence="1">
    <location>
        <begin position="20"/>
        <end position="44"/>
    </location>
</feature>
<keyword evidence="3" id="KW-1185">Reference proteome</keyword>
<accession>A0A0C9WZB3</accession>
<keyword evidence="1" id="KW-0812">Transmembrane</keyword>
<evidence type="ECO:0000313" key="2">
    <source>
        <dbReference type="EMBL" id="KIJ90666.1"/>
    </source>
</evidence>
<dbReference type="EMBL" id="KN839133">
    <property type="protein sequence ID" value="KIJ90666.1"/>
    <property type="molecule type" value="Genomic_DNA"/>
</dbReference>
<dbReference type="Proteomes" id="UP000054477">
    <property type="component" value="Unassembled WGS sequence"/>
</dbReference>
<dbReference type="HOGENOM" id="CLU_2838125_0_0_1"/>
<gene>
    <name evidence="2" type="ORF">K443DRAFT_525350</name>
</gene>
<feature type="non-terminal residue" evidence="2">
    <location>
        <position position="1"/>
    </location>
</feature>
<evidence type="ECO:0000313" key="3">
    <source>
        <dbReference type="Proteomes" id="UP000054477"/>
    </source>
</evidence>
<sequence length="66" mass="7224">PLLSSLKSADSPFLRITSRAVLSAAATNLTVVLYPFGHFELLLFQMLMQAEASNLRHHRGSEANSP</sequence>
<organism evidence="2 3">
    <name type="scientific">Laccaria amethystina LaAM-08-1</name>
    <dbReference type="NCBI Taxonomy" id="1095629"/>
    <lineage>
        <taxon>Eukaryota</taxon>
        <taxon>Fungi</taxon>
        <taxon>Dikarya</taxon>
        <taxon>Basidiomycota</taxon>
        <taxon>Agaricomycotina</taxon>
        <taxon>Agaricomycetes</taxon>
        <taxon>Agaricomycetidae</taxon>
        <taxon>Agaricales</taxon>
        <taxon>Agaricineae</taxon>
        <taxon>Hydnangiaceae</taxon>
        <taxon>Laccaria</taxon>
    </lineage>
</organism>
<dbReference type="AlphaFoldDB" id="A0A0C9WZB3"/>
<keyword evidence="1" id="KW-0472">Membrane</keyword>
<proteinExistence type="predicted"/>